<protein>
    <submittedName>
        <fullName evidence="1">Putative lipoprotein</fullName>
    </submittedName>
</protein>
<organism evidence="1 2">
    <name type="scientific">Cytobacillus firmus DS1</name>
    <dbReference type="NCBI Taxonomy" id="1307436"/>
    <lineage>
        <taxon>Bacteria</taxon>
        <taxon>Bacillati</taxon>
        <taxon>Bacillota</taxon>
        <taxon>Bacilli</taxon>
        <taxon>Bacillales</taxon>
        <taxon>Bacillaceae</taxon>
        <taxon>Cytobacillus</taxon>
    </lineage>
</organism>
<keyword evidence="1" id="KW-0449">Lipoprotein</keyword>
<dbReference type="RefSeq" id="WP_035325835.1">
    <property type="nucleotide sequence ID" value="NZ_APVL01000001.1"/>
</dbReference>
<gene>
    <name evidence="1" type="ORF">PBF_00890</name>
</gene>
<sequence length="172" mass="19653">MTREISYIMLILTILLSACTQTPDFEPYEGRTLRIAVVGDPPEVNAEQVKFNEISFDELLNEELSSYDAVIMTEKNLPEAAEANYSDTYSDSSIPFFFISASSHIPFTVKATEYNNSWKWKAGKSYAVGVLKSKKNNAFHSWGYGLYNDEMTDESIRDVYSRIFKTIEELNH</sequence>
<dbReference type="PROSITE" id="PS51257">
    <property type="entry name" value="PROKAR_LIPOPROTEIN"/>
    <property type="match status" value="1"/>
</dbReference>
<dbReference type="Proteomes" id="UP000019270">
    <property type="component" value="Unassembled WGS sequence"/>
</dbReference>
<evidence type="ECO:0000313" key="2">
    <source>
        <dbReference type="Proteomes" id="UP000019270"/>
    </source>
</evidence>
<accession>W7L008</accession>
<dbReference type="EMBL" id="APVL01000001">
    <property type="protein sequence ID" value="EWG12935.1"/>
    <property type="molecule type" value="Genomic_DNA"/>
</dbReference>
<dbReference type="eggNOG" id="ENOG5032TG7">
    <property type="taxonomic scope" value="Bacteria"/>
</dbReference>
<comment type="caution">
    <text evidence="1">The sequence shown here is derived from an EMBL/GenBank/DDBJ whole genome shotgun (WGS) entry which is preliminary data.</text>
</comment>
<dbReference type="PATRIC" id="fig|1307436.3.peg.195"/>
<reference evidence="2" key="1">
    <citation type="submission" date="2013-03" db="EMBL/GenBank/DDBJ databases">
        <title>Draft genome sequence of Bacillus firmus DS1.</title>
        <authorList>
            <person name="Peng D."/>
            <person name="Zhu L."/>
            <person name="Sun M."/>
        </authorList>
    </citation>
    <scope>NUCLEOTIDE SEQUENCE [LARGE SCALE GENOMIC DNA]</scope>
    <source>
        <strain evidence="2">DS1</strain>
    </source>
</reference>
<proteinExistence type="predicted"/>
<name>W7L008_CYTFI</name>
<dbReference type="AlphaFoldDB" id="W7L008"/>
<evidence type="ECO:0000313" key="1">
    <source>
        <dbReference type="EMBL" id="EWG12935.1"/>
    </source>
</evidence>
<reference evidence="1 2" key="2">
    <citation type="journal article" date="2016" name="Sci. Rep.">
        <title>A novel serine protease, Sep1, from Bacillus firmus DS-1 has nematicidal activity and degrades multiple intestinal-associated nematode proteins.</title>
        <authorList>
            <person name="Geng C."/>
            <person name="Nie X."/>
            <person name="Tang Z."/>
            <person name="Zhang Y."/>
            <person name="Lin J."/>
            <person name="Sun M."/>
            <person name="Peng D."/>
        </authorList>
    </citation>
    <scope>NUCLEOTIDE SEQUENCE [LARGE SCALE GENOMIC DNA]</scope>
    <source>
        <strain evidence="1 2">DS1</strain>
    </source>
</reference>